<dbReference type="Gene3D" id="6.10.340.10">
    <property type="match status" value="1"/>
</dbReference>
<evidence type="ECO:0000256" key="1">
    <source>
        <dbReference type="ARBA" id="ARBA00000085"/>
    </source>
</evidence>
<dbReference type="EC" id="2.7.13.3" evidence="3"/>
<keyword evidence="7" id="KW-0472">Membrane</keyword>
<dbReference type="GO" id="GO:0007234">
    <property type="term" value="P:osmosensory signaling via phosphorelay pathway"/>
    <property type="evidence" value="ECO:0007669"/>
    <property type="project" value="TreeGrafter"/>
</dbReference>
<feature type="domain" description="Histidine kinase" evidence="8">
    <location>
        <begin position="258"/>
        <end position="470"/>
    </location>
</feature>
<keyword evidence="5" id="KW-0808">Transferase</keyword>
<dbReference type="PANTHER" id="PTHR42878">
    <property type="entry name" value="TWO-COMPONENT HISTIDINE KINASE"/>
    <property type="match status" value="1"/>
</dbReference>
<dbReference type="InterPro" id="IPR004358">
    <property type="entry name" value="Sig_transdc_His_kin-like_C"/>
</dbReference>
<dbReference type="InterPro" id="IPR050351">
    <property type="entry name" value="BphY/WalK/GraS-like"/>
</dbReference>
<proteinExistence type="predicted"/>
<dbReference type="PROSITE" id="PS50885">
    <property type="entry name" value="HAMP"/>
    <property type="match status" value="1"/>
</dbReference>
<gene>
    <name evidence="10" type="ORF">HDF15_000592</name>
</gene>
<dbReference type="SUPFAM" id="SSF158472">
    <property type="entry name" value="HAMP domain-like"/>
    <property type="match status" value="1"/>
</dbReference>
<keyword evidence="4" id="KW-0597">Phosphoprotein</keyword>
<evidence type="ECO:0000259" key="8">
    <source>
        <dbReference type="PROSITE" id="PS50109"/>
    </source>
</evidence>
<evidence type="ECO:0000313" key="11">
    <source>
        <dbReference type="Proteomes" id="UP000584867"/>
    </source>
</evidence>
<feature type="domain" description="HAMP" evidence="9">
    <location>
        <begin position="80"/>
        <end position="133"/>
    </location>
</feature>
<keyword evidence="7" id="KW-0812">Transmembrane</keyword>
<dbReference type="InterPro" id="IPR003660">
    <property type="entry name" value="HAMP_dom"/>
</dbReference>
<dbReference type="InterPro" id="IPR036097">
    <property type="entry name" value="HisK_dim/P_sf"/>
</dbReference>
<evidence type="ECO:0000256" key="7">
    <source>
        <dbReference type="SAM" id="Phobius"/>
    </source>
</evidence>
<dbReference type="Gene3D" id="3.30.565.10">
    <property type="entry name" value="Histidine kinase-like ATPase, C-terminal domain"/>
    <property type="match status" value="1"/>
</dbReference>
<dbReference type="SUPFAM" id="SSF55874">
    <property type="entry name" value="ATPase domain of HSP90 chaperone/DNA topoisomerase II/histidine kinase"/>
    <property type="match status" value="1"/>
</dbReference>
<evidence type="ECO:0000256" key="5">
    <source>
        <dbReference type="ARBA" id="ARBA00022679"/>
    </source>
</evidence>
<organism evidence="10 11">
    <name type="scientific">Granulicella mallensis</name>
    <dbReference type="NCBI Taxonomy" id="940614"/>
    <lineage>
        <taxon>Bacteria</taxon>
        <taxon>Pseudomonadati</taxon>
        <taxon>Acidobacteriota</taxon>
        <taxon>Terriglobia</taxon>
        <taxon>Terriglobales</taxon>
        <taxon>Acidobacteriaceae</taxon>
        <taxon>Granulicella</taxon>
    </lineage>
</organism>
<dbReference type="RefSeq" id="WP_184252754.1">
    <property type="nucleotide sequence ID" value="NZ_JACHIO010000002.1"/>
</dbReference>
<keyword evidence="6 10" id="KW-0418">Kinase</keyword>
<dbReference type="SUPFAM" id="SSF47384">
    <property type="entry name" value="Homodimeric domain of signal transducing histidine kinase"/>
    <property type="match status" value="1"/>
</dbReference>
<dbReference type="GO" id="GO:0030295">
    <property type="term" value="F:protein kinase activator activity"/>
    <property type="evidence" value="ECO:0007669"/>
    <property type="project" value="TreeGrafter"/>
</dbReference>
<dbReference type="AlphaFoldDB" id="A0A7W7ZLS6"/>
<dbReference type="PANTHER" id="PTHR42878:SF14">
    <property type="entry name" value="OSMOLARITY TWO-COMPONENT SYSTEM PROTEIN SSK1"/>
    <property type="match status" value="1"/>
</dbReference>
<dbReference type="InterPro" id="IPR003594">
    <property type="entry name" value="HATPase_dom"/>
</dbReference>
<comment type="caution">
    <text evidence="10">The sequence shown here is derived from an EMBL/GenBank/DDBJ whole genome shotgun (WGS) entry which is preliminary data.</text>
</comment>
<name>A0A7W7ZLS6_9BACT</name>
<accession>A0A7W7ZLS6</accession>
<dbReference type="SMART" id="SM00387">
    <property type="entry name" value="HATPase_c"/>
    <property type="match status" value="1"/>
</dbReference>
<evidence type="ECO:0000256" key="6">
    <source>
        <dbReference type="ARBA" id="ARBA00022777"/>
    </source>
</evidence>
<evidence type="ECO:0000313" key="10">
    <source>
        <dbReference type="EMBL" id="MBB5062265.1"/>
    </source>
</evidence>
<dbReference type="InterPro" id="IPR036890">
    <property type="entry name" value="HATPase_C_sf"/>
</dbReference>
<dbReference type="GO" id="GO:0000156">
    <property type="term" value="F:phosphorelay response regulator activity"/>
    <property type="evidence" value="ECO:0007669"/>
    <property type="project" value="TreeGrafter"/>
</dbReference>
<evidence type="ECO:0000256" key="4">
    <source>
        <dbReference type="ARBA" id="ARBA00022553"/>
    </source>
</evidence>
<reference evidence="10 11" key="1">
    <citation type="submission" date="2020-08" db="EMBL/GenBank/DDBJ databases">
        <title>Genomic Encyclopedia of Type Strains, Phase IV (KMG-V): Genome sequencing to study the core and pangenomes of soil and plant-associated prokaryotes.</title>
        <authorList>
            <person name="Whitman W."/>
        </authorList>
    </citation>
    <scope>NUCLEOTIDE SEQUENCE [LARGE SCALE GENOMIC DNA]</scope>
    <source>
        <strain evidence="10 11">X5P3</strain>
    </source>
</reference>
<dbReference type="EMBL" id="JACHIO010000002">
    <property type="protein sequence ID" value="MBB5062265.1"/>
    <property type="molecule type" value="Genomic_DNA"/>
</dbReference>
<dbReference type="PROSITE" id="PS50109">
    <property type="entry name" value="HIS_KIN"/>
    <property type="match status" value="1"/>
</dbReference>
<evidence type="ECO:0000256" key="2">
    <source>
        <dbReference type="ARBA" id="ARBA00004370"/>
    </source>
</evidence>
<dbReference type="GO" id="GO:0016020">
    <property type="term" value="C:membrane"/>
    <property type="evidence" value="ECO:0007669"/>
    <property type="project" value="UniProtKB-SubCell"/>
</dbReference>
<dbReference type="InterPro" id="IPR005467">
    <property type="entry name" value="His_kinase_dom"/>
</dbReference>
<dbReference type="Proteomes" id="UP000584867">
    <property type="component" value="Unassembled WGS sequence"/>
</dbReference>
<sequence length="475" mass="52374">MDSSRHKSATVASVERRPHRRTRRRHYEYKIRIWLTAFSLPTIVGVAVIVYERSSSLPIAIAAASTAAILWAIASAYFFEQLVRPLQTLTNVVGALREDDFSFRARGAQRGDALGDLALEINALARTMQRQRSSARDALTLVERVMTSMQSPVLAFDASTHLRLLNPAAELALDLQREISLDQTAEALSIDSLLAVADEDLYAKDPRSIQSGAGDTRWSVRRTTFRLHGVPHTLFVLSDVAAALREEERLAWQRLIRVLSHEINNSLTPIISIAGSLRTRLPGSVGMDSGANQDMRRGLSVIEERAASLNRFLQAYQRLMRLPNPRLESVSLGPLLEQIVLLETRLRVAISPGPPISIYADQDQLQHMFINLIRNAADAALDPARTQDARVWATWELISSSAIIKIVDSGLGLMNPENLFVPFYTTKPKGTGIGLVLAQQIAIAHKGSVSLYNNPDAIGCIAEVRLPLSSTPVSD</sequence>
<keyword evidence="7" id="KW-1133">Transmembrane helix</keyword>
<feature type="transmembrane region" description="Helical" evidence="7">
    <location>
        <begin position="31"/>
        <end position="51"/>
    </location>
</feature>
<dbReference type="Pfam" id="PF02518">
    <property type="entry name" value="HATPase_c"/>
    <property type="match status" value="1"/>
</dbReference>
<evidence type="ECO:0000259" key="9">
    <source>
        <dbReference type="PROSITE" id="PS50885"/>
    </source>
</evidence>
<comment type="subcellular location">
    <subcellularLocation>
        <location evidence="2">Membrane</location>
    </subcellularLocation>
</comment>
<feature type="transmembrane region" description="Helical" evidence="7">
    <location>
        <begin position="57"/>
        <end position="79"/>
    </location>
</feature>
<evidence type="ECO:0000256" key="3">
    <source>
        <dbReference type="ARBA" id="ARBA00012438"/>
    </source>
</evidence>
<protein>
    <recommendedName>
        <fullName evidence="3">histidine kinase</fullName>
        <ecNumber evidence="3">2.7.13.3</ecNumber>
    </recommendedName>
</protein>
<dbReference type="PRINTS" id="PR00344">
    <property type="entry name" value="BCTRLSENSOR"/>
</dbReference>
<dbReference type="GO" id="GO:0000155">
    <property type="term" value="F:phosphorelay sensor kinase activity"/>
    <property type="evidence" value="ECO:0007669"/>
    <property type="project" value="InterPro"/>
</dbReference>
<comment type="catalytic activity">
    <reaction evidence="1">
        <text>ATP + protein L-histidine = ADP + protein N-phospho-L-histidine.</text>
        <dbReference type="EC" id="2.7.13.3"/>
    </reaction>
</comment>